<dbReference type="PROSITE" id="PS00623">
    <property type="entry name" value="GMC_OXRED_1"/>
    <property type="match status" value="1"/>
</dbReference>
<evidence type="ECO:0000256" key="3">
    <source>
        <dbReference type="ARBA" id="ARBA00022630"/>
    </source>
</evidence>
<evidence type="ECO:0000259" key="6">
    <source>
        <dbReference type="PROSITE" id="PS00623"/>
    </source>
</evidence>
<dbReference type="SUPFAM" id="SSF54373">
    <property type="entry name" value="FAD-linked reductases, C-terminal domain"/>
    <property type="match status" value="1"/>
</dbReference>
<evidence type="ECO:0000313" key="8">
    <source>
        <dbReference type="Proteomes" id="UP001296706"/>
    </source>
</evidence>
<evidence type="ECO:0000256" key="5">
    <source>
        <dbReference type="RuleBase" id="RU003968"/>
    </source>
</evidence>
<comment type="similarity">
    <text evidence="2 5">Belongs to the GMC oxidoreductase family.</text>
</comment>
<reference evidence="7 8" key="1">
    <citation type="submission" date="2020-04" db="EMBL/GenBank/DDBJ databases">
        <authorList>
            <person name="Klaysubun C."/>
            <person name="Duangmal K."/>
            <person name="Lipun K."/>
        </authorList>
    </citation>
    <scope>NUCLEOTIDE SEQUENCE [LARGE SCALE GENOMIC DNA]</scope>
    <source>
        <strain evidence="7 8">JCM 11839</strain>
    </source>
</reference>
<dbReference type="InterPro" id="IPR000172">
    <property type="entry name" value="GMC_OxRdtase_N"/>
</dbReference>
<keyword evidence="8" id="KW-1185">Reference proteome</keyword>
<dbReference type="InterPro" id="IPR036188">
    <property type="entry name" value="FAD/NAD-bd_sf"/>
</dbReference>
<comment type="cofactor">
    <cofactor evidence="1">
        <name>FAD</name>
        <dbReference type="ChEBI" id="CHEBI:57692"/>
    </cofactor>
</comment>
<evidence type="ECO:0000313" key="7">
    <source>
        <dbReference type="EMBL" id="NMH75789.1"/>
    </source>
</evidence>
<dbReference type="Pfam" id="PF00732">
    <property type="entry name" value="GMC_oxred_N"/>
    <property type="match status" value="1"/>
</dbReference>
<dbReference type="InterPro" id="IPR007867">
    <property type="entry name" value="GMC_OxRtase_C"/>
</dbReference>
<evidence type="ECO:0000256" key="1">
    <source>
        <dbReference type="ARBA" id="ARBA00001974"/>
    </source>
</evidence>
<feature type="domain" description="Glucose-methanol-choline oxidoreductase N-terminal" evidence="6">
    <location>
        <begin position="101"/>
        <end position="124"/>
    </location>
</feature>
<dbReference type="PANTHER" id="PTHR11552">
    <property type="entry name" value="GLUCOSE-METHANOL-CHOLINE GMC OXIDOREDUCTASE"/>
    <property type="match status" value="1"/>
</dbReference>
<sequence>MNQLPRPGFARRGATEVRENNGAETVDVVIVGGGSAGAVLANRLSADPERTVLLVEGGPAYTPDEYPAVLRDPARVGGDEHDWGLTATIDDTGRVIPTPRGKVLGGSSAVNAAVALRARADDFEKWAAHGVTGWSFEEVLETYRALENTTDGDPRLRGRTGPFPIRQRTRAELTPSLRAFIDASAAQGLARIDDPNGTQQNGVTPYPLNVVNEVRQNTGLVYLSDEVRRRRNLTIRGRTTVDRVLFDGTAATGIVTLDGQVLRAGEVILSAGTYGSAGILMRSGIGPATDLGRYGIEVVSDLPVGRRLQDHPFYYNIYTLKPDANAMSPAAGAIVWTRSSEAVGDELDLHISATHLADPSISPTGGAIVLATAVTQPDSIGSVALRSRDPKDGLAIDLNFLAEPRDRRRMLEGVQLSRRIGREAAMAAVVDSELTPGPGIRDDTALEQVIRQQLDTYQHPTSTAPMGAENDPWAVVDSVGNVRGMSRLRVVDASIMPRALSTAPNVTTIMLAEHIARTSLL</sequence>
<dbReference type="Gene3D" id="3.30.410.40">
    <property type="match status" value="1"/>
</dbReference>
<dbReference type="Gene3D" id="3.50.50.60">
    <property type="entry name" value="FAD/NAD(P)-binding domain"/>
    <property type="match status" value="1"/>
</dbReference>
<evidence type="ECO:0000256" key="2">
    <source>
        <dbReference type="ARBA" id="ARBA00010790"/>
    </source>
</evidence>
<evidence type="ECO:0000256" key="4">
    <source>
        <dbReference type="ARBA" id="ARBA00022827"/>
    </source>
</evidence>
<dbReference type="PIRSF" id="PIRSF000137">
    <property type="entry name" value="Alcohol_oxidase"/>
    <property type="match status" value="1"/>
</dbReference>
<dbReference type="Pfam" id="PF05199">
    <property type="entry name" value="GMC_oxred_C"/>
    <property type="match status" value="1"/>
</dbReference>
<dbReference type="Proteomes" id="UP001296706">
    <property type="component" value="Unassembled WGS sequence"/>
</dbReference>
<dbReference type="EMBL" id="JAAXKY010000002">
    <property type="protein sequence ID" value="NMH75789.1"/>
    <property type="molecule type" value="Genomic_DNA"/>
</dbReference>
<organism evidence="7 8">
    <name type="scientific">Pseudonocardia xinjiangensis</name>
    <dbReference type="NCBI Taxonomy" id="75289"/>
    <lineage>
        <taxon>Bacteria</taxon>
        <taxon>Bacillati</taxon>
        <taxon>Actinomycetota</taxon>
        <taxon>Actinomycetes</taxon>
        <taxon>Pseudonocardiales</taxon>
        <taxon>Pseudonocardiaceae</taxon>
        <taxon>Pseudonocardia</taxon>
    </lineage>
</organism>
<gene>
    <name evidence="7" type="ORF">HF577_01525</name>
</gene>
<dbReference type="InterPro" id="IPR012132">
    <property type="entry name" value="GMC_OxRdtase"/>
</dbReference>
<keyword evidence="4 5" id="KW-0274">FAD</keyword>
<dbReference type="SUPFAM" id="SSF51905">
    <property type="entry name" value="FAD/NAD(P)-binding domain"/>
    <property type="match status" value="1"/>
</dbReference>
<proteinExistence type="inferred from homology"/>
<protein>
    <submittedName>
        <fullName evidence="7">Dehydrogenase</fullName>
    </submittedName>
</protein>
<dbReference type="PANTHER" id="PTHR11552:SF147">
    <property type="entry name" value="CHOLINE DEHYDROGENASE, MITOCHONDRIAL"/>
    <property type="match status" value="1"/>
</dbReference>
<name>A0ABX1R7C6_9PSEU</name>
<comment type="caution">
    <text evidence="7">The sequence shown here is derived from an EMBL/GenBank/DDBJ whole genome shotgun (WGS) entry which is preliminary data.</text>
</comment>
<keyword evidence="3 5" id="KW-0285">Flavoprotein</keyword>
<accession>A0ABX1R7C6</accession>